<keyword evidence="2" id="KW-1185">Reference proteome</keyword>
<accession>A0A8J2UB89</accession>
<name>A0A8J2UB89_9BACT</name>
<reference evidence="1" key="2">
    <citation type="submission" date="2020-09" db="EMBL/GenBank/DDBJ databases">
        <authorList>
            <person name="Sun Q."/>
            <person name="Zhou Y."/>
        </authorList>
    </citation>
    <scope>NUCLEOTIDE SEQUENCE</scope>
    <source>
        <strain evidence="1">CGMCC 1.15448</strain>
    </source>
</reference>
<dbReference type="Proteomes" id="UP000607559">
    <property type="component" value="Unassembled WGS sequence"/>
</dbReference>
<sequence>MEQENNQTTTVQEERPRLEGPLLDNWSRLTDTLRDRFKFGNAFNDDLYALIASGVPEAVISKALKMPGTDDPVVYELKFNQYEDRNGHPAYGLHGFTSTLVEDAVRSQYFLNYNNQGKNAIQAKNQLKGRTVFHRATSAIDGAQYNAMSRINFKGTKDKYGNYPVEIRP</sequence>
<gene>
    <name evidence="1" type="ORF">GCM10011511_15730</name>
</gene>
<organism evidence="1 2">
    <name type="scientific">Puia dinghuensis</name>
    <dbReference type="NCBI Taxonomy" id="1792502"/>
    <lineage>
        <taxon>Bacteria</taxon>
        <taxon>Pseudomonadati</taxon>
        <taxon>Bacteroidota</taxon>
        <taxon>Chitinophagia</taxon>
        <taxon>Chitinophagales</taxon>
        <taxon>Chitinophagaceae</taxon>
        <taxon>Puia</taxon>
    </lineage>
</organism>
<comment type="caution">
    <text evidence="1">The sequence shown here is derived from an EMBL/GenBank/DDBJ whole genome shotgun (WGS) entry which is preliminary data.</text>
</comment>
<evidence type="ECO:0000313" key="2">
    <source>
        <dbReference type="Proteomes" id="UP000607559"/>
    </source>
</evidence>
<evidence type="ECO:0000313" key="1">
    <source>
        <dbReference type="EMBL" id="GGA93171.1"/>
    </source>
</evidence>
<dbReference type="AlphaFoldDB" id="A0A8J2UB89"/>
<proteinExistence type="predicted"/>
<dbReference type="RefSeq" id="WP_188930227.1">
    <property type="nucleotide sequence ID" value="NZ_BMJC01000001.1"/>
</dbReference>
<reference evidence="1" key="1">
    <citation type="journal article" date="2014" name="Int. J. Syst. Evol. Microbiol.">
        <title>Complete genome sequence of Corynebacterium casei LMG S-19264T (=DSM 44701T), isolated from a smear-ripened cheese.</title>
        <authorList>
            <consortium name="US DOE Joint Genome Institute (JGI-PGF)"/>
            <person name="Walter F."/>
            <person name="Albersmeier A."/>
            <person name="Kalinowski J."/>
            <person name="Ruckert C."/>
        </authorList>
    </citation>
    <scope>NUCLEOTIDE SEQUENCE</scope>
    <source>
        <strain evidence="1">CGMCC 1.15448</strain>
    </source>
</reference>
<dbReference type="EMBL" id="BMJC01000001">
    <property type="protein sequence ID" value="GGA93171.1"/>
    <property type="molecule type" value="Genomic_DNA"/>
</dbReference>
<protein>
    <submittedName>
        <fullName evidence="1">Uncharacterized protein</fullName>
    </submittedName>
</protein>